<sequence length="464" mass="51419">MLVWDFMGMKRATRSALRSGTGRGQVRGHTRDFNEIMALAVAGSGTGIWDRDVVTGEIRYSDGWVEILGYRPDEVSTRVEESYDRVHPDDLAYVQATMDAHFEGRTDFYEAEYRLRCRDGGYKWVLSRGRVVSRDARGRALRMVGTTTDISSMRALAERLQQSIELITNLTNQVPGLVFQCLRAPDGTAHMPYASARIDEIYELTAEQVAVSTIPVHERVHPDDLETYRATLAAAAATLTPWHCVFRVLLPEQGLRWRQIDAHPTGLPDGGTLWYGLVVDVTARRRMEQELHALARVDHLTGLPNRRAFTEGMEQAWQMLRGGVSRGGAVLMIDIDRFKTINDRYGHAAGDAVLRHVATVLMATLRATDFTGRMGGEEFAACLPDTGLDEAGRIAERLRQAIAGTPVPFESHSIALTVSIGISKMRLADAGGDDALSRADMALYSAKENGRDRVAFATLEVERG</sequence>
<dbReference type="PROSITE" id="PS50113">
    <property type="entry name" value="PAC"/>
    <property type="match status" value="1"/>
</dbReference>
<dbReference type="PROSITE" id="PS50887">
    <property type="entry name" value="GGDEF"/>
    <property type="match status" value="1"/>
</dbReference>
<dbReference type="CDD" id="cd01949">
    <property type="entry name" value="GGDEF"/>
    <property type="match status" value="1"/>
</dbReference>
<dbReference type="Pfam" id="PF08447">
    <property type="entry name" value="PAS_3"/>
    <property type="match status" value="2"/>
</dbReference>
<dbReference type="Gene3D" id="3.30.70.270">
    <property type="match status" value="1"/>
</dbReference>
<dbReference type="CDD" id="cd00130">
    <property type="entry name" value="PAS"/>
    <property type="match status" value="1"/>
</dbReference>
<dbReference type="InterPro" id="IPR035965">
    <property type="entry name" value="PAS-like_dom_sf"/>
</dbReference>
<dbReference type="EMBL" id="JABEQG010000019">
    <property type="protein sequence ID" value="MBB2156822.1"/>
    <property type="molecule type" value="Genomic_DNA"/>
</dbReference>
<accession>A0A7W4NFK7</accession>
<dbReference type="SMART" id="SM00267">
    <property type="entry name" value="GGDEF"/>
    <property type="match status" value="1"/>
</dbReference>
<comment type="caution">
    <text evidence="1">The sequence shown here is derived from an EMBL/GenBank/DDBJ whole genome shotgun (WGS) entry which is preliminary data.</text>
</comment>
<dbReference type="PANTHER" id="PTHR46663">
    <property type="entry name" value="DIGUANYLATE CYCLASE DGCT-RELATED"/>
    <property type="match status" value="1"/>
</dbReference>
<evidence type="ECO:0000313" key="1">
    <source>
        <dbReference type="EMBL" id="MBB2156822.1"/>
    </source>
</evidence>
<dbReference type="InterPro" id="IPR052163">
    <property type="entry name" value="DGC-Regulatory_Protein"/>
</dbReference>
<reference evidence="1 2" key="1">
    <citation type="submission" date="2020-04" db="EMBL/GenBank/DDBJ databases">
        <title>Description of novel Gluconacetobacter.</title>
        <authorList>
            <person name="Sombolestani A."/>
        </authorList>
    </citation>
    <scope>NUCLEOTIDE SEQUENCE [LARGE SCALE GENOMIC DNA]</scope>
    <source>
        <strain evidence="1 2">LMG 7603</strain>
    </source>
</reference>
<dbReference type="InterPro" id="IPR029787">
    <property type="entry name" value="Nucleotide_cyclase"/>
</dbReference>
<dbReference type="PROSITE" id="PS50112">
    <property type="entry name" value="PAS"/>
    <property type="match status" value="1"/>
</dbReference>
<dbReference type="GO" id="GO:0003824">
    <property type="term" value="F:catalytic activity"/>
    <property type="evidence" value="ECO:0007669"/>
    <property type="project" value="UniProtKB-ARBA"/>
</dbReference>
<organism evidence="1 2">
    <name type="scientific">Gluconacetobacter diazotrophicus</name>
    <name type="common">Acetobacter diazotrophicus</name>
    <dbReference type="NCBI Taxonomy" id="33996"/>
    <lineage>
        <taxon>Bacteria</taxon>
        <taxon>Pseudomonadati</taxon>
        <taxon>Pseudomonadota</taxon>
        <taxon>Alphaproteobacteria</taxon>
        <taxon>Acetobacterales</taxon>
        <taxon>Acetobacteraceae</taxon>
        <taxon>Gluconacetobacter</taxon>
    </lineage>
</organism>
<dbReference type="InterPro" id="IPR000700">
    <property type="entry name" value="PAS-assoc_C"/>
</dbReference>
<dbReference type="NCBIfam" id="TIGR00254">
    <property type="entry name" value="GGDEF"/>
    <property type="match status" value="1"/>
</dbReference>
<dbReference type="InterPro" id="IPR043128">
    <property type="entry name" value="Rev_trsase/Diguanyl_cyclase"/>
</dbReference>
<dbReference type="Pfam" id="PF00990">
    <property type="entry name" value="GGDEF"/>
    <property type="match status" value="1"/>
</dbReference>
<proteinExistence type="predicted"/>
<dbReference type="AlphaFoldDB" id="A0A7W4NFK7"/>
<dbReference type="PANTHER" id="PTHR46663:SF4">
    <property type="entry name" value="DIGUANYLATE CYCLASE DGCT-RELATED"/>
    <property type="match status" value="1"/>
</dbReference>
<dbReference type="InterPro" id="IPR001610">
    <property type="entry name" value="PAC"/>
</dbReference>
<dbReference type="SUPFAM" id="SSF55073">
    <property type="entry name" value="Nucleotide cyclase"/>
    <property type="match status" value="1"/>
</dbReference>
<dbReference type="SUPFAM" id="SSF55785">
    <property type="entry name" value="PYP-like sensor domain (PAS domain)"/>
    <property type="match status" value="2"/>
</dbReference>
<dbReference type="SMART" id="SM00091">
    <property type="entry name" value="PAS"/>
    <property type="match status" value="2"/>
</dbReference>
<dbReference type="Proteomes" id="UP000550787">
    <property type="component" value="Unassembled WGS sequence"/>
</dbReference>
<dbReference type="InterPro" id="IPR000014">
    <property type="entry name" value="PAS"/>
</dbReference>
<dbReference type="SMART" id="SM00086">
    <property type="entry name" value="PAC"/>
    <property type="match status" value="2"/>
</dbReference>
<dbReference type="FunFam" id="3.30.70.270:FF:000001">
    <property type="entry name" value="Diguanylate cyclase domain protein"/>
    <property type="match status" value="1"/>
</dbReference>
<dbReference type="Gene3D" id="3.30.450.20">
    <property type="entry name" value="PAS domain"/>
    <property type="match status" value="2"/>
</dbReference>
<dbReference type="InterPro" id="IPR000160">
    <property type="entry name" value="GGDEF_dom"/>
</dbReference>
<dbReference type="InterPro" id="IPR013655">
    <property type="entry name" value="PAS_fold_3"/>
</dbReference>
<name>A0A7W4NFK7_GLUDI</name>
<dbReference type="NCBIfam" id="TIGR00229">
    <property type="entry name" value="sensory_box"/>
    <property type="match status" value="1"/>
</dbReference>
<gene>
    <name evidence="1" type="ORF">HLH33_10950</name>
</gene>
<protein>
    <submittedName>
        <fullName evidence="1">Diguanylate cyclase</fullName>
    </submittedName>
</protein>
<evidence type="ECO:0000313" key="2">
    <source>
        <dbReference type="Proteomes" id="UP000550787"/>
    </source>
</evidence>